<dbReference type="GO" id="GO:0031505">
    <property type="term" value="P:fungal-type cell wall organization"/>
    <property type="evidence" value="ECO:0007669"/>
    <property type="project" value="TreeGrafter"/>
</dbReference>
<dbReference type="EMBL" id="ML977142">
    <property type="protein sequence ID" value="KAF1990319.1"/>
    <property type="molecule type" value="Genomic_DNA"/>
</dbReference>
<dbReference type="InterPro" id="IPR052413">
    <property type="entry name" value="SUR7_domain"/>
</dbReference>
<feature type="region of interest" description="Disordered" evidence="1">
    <location>
        <begin position="323"/>
        <end position="357"/>
    </location>
</feature>
<accession>A0A6G1HBC6</accession>
<dbReference type="PANTHER" id="PTHR28019">
    <property type="entry name" value="CELL MEMBRANE PROTEIN YLR413W-RELATED"/>
    <property type="match status" value="1"/>
</dbReference>
<gene>
    <name evidence="3" type="ORF">K402DRAFT_439749</name>
</gene>
<organism evidence="3 4">
    <name type="scientific">Aulographum hederae CBS 113979</name>
    <dbReference type="NCBI Taxonomy" id="1176131"/>
    <lineage>
        <taxon>Eukaryota</taxon>
        <taxon>Fungi</taxon>
        <taxon>Dikarya</taxon>
        <taxon>Ascomycota</taxon>
        <taxon>Pezizomycotina</taxon>
        <taxon>Dothideomycetes</taxon>
        <taxon>Pleosporomycetidae</taxon>
        <taxon>Aulographales</taxon>
        <taxon>Aulographaceae</taxon>
    </lineage>
</organism>
<dbReference type="AlphaFoldDB" id="A0A6G1HBC6"/>
<keyword evidence="2" id="KW-0812">Transmembrane</keyword>
<feature type="transmembrane region" description="Helical" evidence="2">
    <location>
        <begin position="154"/>
        <end position="181"/>
    </location>
</feature>
<evidence type="ECO:0000256" key="2">
    <source>
        <dbReference type="SAM" id="Phobius"/>
    </source>
</evidence>
<keyword evidence="2" id="KW-1133">Transmembrane helix</keyword>
<dbReference type="GO" id="GO:0005886">
    <property type="term" value="C:plasma membrane"/>
    <property type="evidence" value="ECO:0007669"/>
    <property type="project" value="InterPro"/>
</dbReference>
<name>A0A6G1HBC6_9PEZI</name>
<keyword evidence="2" id="KW-0472">Membrane</keyword>
<dbReference type="OrthoDB" id="4480814at2759"/>
<protein>
    <recommendedName>
        <fullName evidence="5">Integral membrane protein</fullName>
    </recommendedName>
</protein>
<reference evidence="3" key="1">
    <citation type="journal article" date="2020" name="Stud. Mycol.">
        <title>101 Dothideomycetes genomes: a test case for predicting lifestyles and emergence of pathogens.</title>
        <authorList>
            <person name="Haridas S."/>
            <person name="Albert R."/>
            <person name="Binder M."/>
            <person name="Bloem J."/>
            <person name="Labutti K."/>
            <person name="Salamov A."/>
            <person name="Andreopoulos B."/>
            <person name="Baker S."/>
            <person name="Barry K."/>
            <person name="Bills G."/>
            <person name="Bluhm B."/>
            <person name="Cannon C."/>
            <person name="Castanera R."/>
            <person name="Culley D."/>
            <person name="Daum C."/>
            <person name="Ezra D."/>
            <person name="Gonzalez J."/>
            <person name="Henrissat B."/>
            <person name="Kuo A."/>
            <person name="Liang C."/>
            <person name="Lipzen A."/>
            <person name="Lutzoni F."/>
            <person name="Magnuson J."/>
            <person name="Mondo S."/>
            <person name="Nolan M."/>
            <person name="Ohm R."/>
            <person name="Pangilinan J."/>
            <person name="Park H.-J."/>
            <person name="Ramirez L."/>
            <person name="Alfaro M."/>
            <person name="Sun H."/>
            <person name="Tritt A."/>
            <person name="Yoshinaga Y."/>
            <person name="Zwiers L.-H."/>
            <person name="Turgeon B."/>
            <person name="Goodwin S."/>
            <person name="Spatafora J."/>
            <person name="Crous P."/>
            <person name="Grigoriev I."/>
        </authorList>
    </citation>
    <scope>NUCLEOTIDE SEQUENCE</scope>
    <source>
        <strain evidence="3">CBS 113979</strain>
    </source>
</reference>
<evidence type="ECO:0000256" key="1">
    <source>
        <dbReference type="SAM" id="MobiDB-lite"/>
    </source>
</evidence>
<feature type="transmembrane region" description="Helical" evidence="2">
    <location>
        <begin position="7"/>
        <end position="29"/>
    </location>
</feature>
<dbReference type="Proteomes" id="UP000800041">
    <property type="component" value="Unassembled WGS sequence"/>
</dbReference>
<dbReference type="PANTHER" id="PTHR28019:SF3">
    <property type="entry name" value="INTEGRAL MEMBRANE PROTEIN (AFU_ORTHOLOGUE AFUA_6G07470)"/>
    <property type="match status" value="1"/>
</dbReference>
<evidence type="ECO:0008006" key="5">
    <source>
        <dbReference type="Google" id="ProtNLM"/>
    </source>
</evidence>
<keyword evidence="4" id="KW-1185">Reference proteome</keyword>
<proteinExistence type="predicted"/>
<sequence length="357" mass="38339">MGKAGRFACIFVPMGLSIASLVCIVLALLGQQSKGGLQSSIYFFKADLSNFTANPANIDTSNIPDIPGTTVDNNLLAALTRVADAGNLKDFYQVGLWNYCDGEIQNGNANVDFCSDRKANFWFNPVEVWGLNGTSAQELFPKELNDGLNVYKKVAGWMFTAYIVALCLTIGEILLGFLAIFSRWGSFITTIVSAVSIPLDPHSCNASSIFTIAAALTSTILYASLTAAVNTALKPYNIHASLGNRMLSIVWLAVAFSLGAGLFWTFSVCCCSGKSSSPANRRHFDRAEKGQAAGMWGANNEGGLKRQPTNVFNVGSGYQKLGGGEQHQMHDMSGQSAGVDHGYGHGQPSPYESYRHQ</sequence>
<evidence type="ECO:0000313" key="4">
    <source>
        <dbReference type="Proteomes" id="UP000800041"/>
    </source>
</evidence>
<feature type="transmembrane region" description="Helical" evidence="2">
    <location>
        <begin position="209"/>
        <end position="229"/>
    </location>
</feature>
<dbReference type="GO" id="GO:0051285">
    <property type="term" value="C:cell cortex of cell tip"/>
    <property type="evidence" value="ECO:0007669"/>
    <property type="project" value="TreeGrafter"/>
</dbReference>
<feature type="transmembrane region" description="Helical" evidence="2">
    <location>
        <begin position="249"/>
        <end position="273"/>
    </location>
</feature>
<evidence type="ECO:0000313" key="3">
    <source>
        <dbReference type="EMBL" id="KAF1990319.1"/>
    </source>
</evidence>
<dbReference type="InterPro" id="IPR009571">
    <property type="entry name" value="SUR7/Rim9-like_fungi"/>
</dbReference>
<dbReference type="Pfam" id="PF06687">
    <property type="entry name" value="SUR7"/>
    <property type="match status" value="1"/>
</dbReference>